<accession>A0A0D9NL94</accession>
<dbReference type="Proteomes" id="UP000054544">
    <property type="component" value="Unassembled WGS sequence"/>
</dbReference>
<dbReference type="EMBL" id="KE384876">
    <property type="protein sequence ID" value="KJK73395.1"/>
    <property type="molecule type" value="Genomic_DNA"/>
</dbReference>
<gene>
    <name evidence="1" type="ORF">H634G_11399</name>
</gene>
<reference evidence="2" key="1">
    <citation type="journal article" date="2014" name="BMC Genomics">
        <title>The genome sequence of the biocontrol fungus Metarhizium anisopliae and comparative genomics of Metarhizium species.</title>
        <authorList>
            <person name="Pattemore J.A."/>
            <person name="Hane J.K."/>
            <person name="Williams A.H."/>
            <person name="Wilson B.A."/>
            <person name="Stodart B.J."/>
            <person name="Ash G.J."/>
        </authorList>
    </citation>
    <scope>NUCLEOTIDE SEQUENCE [LARGE SCALE GENOMIC DNA]</scope>
    <source>
        <strain evidence="2">BRIP 53293</strain>
    </source>
</reference>
<protein>
    <submittedName>
        <fullName evidence="1">Uncharacterized protein</fullName>
    </submittedName>
</protein>
<evidence type="ECO:0000313" key="2">
    <source>
        <dbReference type="Proteomes" id="UP000054544"/>
    </source>
</evidence>
<keyword evidence="2" id="KW-1185">Reference proteome</keyword>
<proteinExistence type="predicted"/>
<name>A0A0D9NL94_METAN</name>
<organism evidence="1 2">
    <name type="scientific">Metarhizium anisopliae BRIP 53293</name>
    <dbReference type="NCBI Taxonomy" id="1291518"/>
    <lineage>
        <taxon>Eukaryota</taxon>
        <taxon>Fungi</taxon>
        <taxon>Dikarya</taxon>
        <taxon>Ascomycota</taxon>
        <taxon>Pezizomycotina</taxon>
        <taxon>Sordariomycetes</taxon>
        <taxon>Hypocreomycetidae</taxon>
        <taxon>Hypocreales</taxon>
        <taxon>Clavicipitaceae</taxon>
        <taxon>Metarhizium</taxon>
    </lineage>
</organism>
<dbReference type="AlphaFoldDB" id="A0A0D9NL94"/>
<sequence>MDISDASVATVLMAHNCVSTIRDIRCRILALDAPQVPVACISQNRNLLTAGC</sequence>
<evidence type="ECO:0000313" key="1">
    <source>
        <dbReference type="EMBL" id="KJK73395.1"/>
    </source>
</evidence>